<feature type="compositionally biased region" description="Pro residues" evidence="1">
    <location>
        <begin position="27"/>
        <end position="36"/>
    </location>
</feature>
<protein>
    <submittedName>
        <fullName evidence="2">Uncharacterized protein</fullName>
    </submittedName>
</protein>
<reference evidence="2 3" key="1">
    <citation type="journal article" date="2020" name="Nature">
        <title>Six reference-quality genomes reveal evolution of bat adaptations.</title>
        <authorList>
            <person name="Jebb D."/>
            <person name="Huang Z."/>
            <person name="Pippel M."/>
            <person name="Hughes G.M."/>
            <person name="Lavrichenko K."/>
            <person name="Devanna P."/>
            <person name="Winkler S."/>
            <person name="Jermiin L.S."/>
            <person name="Skirmuntt E.C."/>
            <person name="Katzourakis A."/>
            <person name="Burkitt-Gray L."/>
            <person name="Ray D.A."/>
            <person name="Sullivan K.A.M."/>
            <person name="Roscito J.G."/>
            <person name="Kirilenko B.M."/>
            <person name="Davalos L.M."/>
            <person name="Corthals A.P."/>
            <person name="Power M.L."/>
            <person name="Jones G."/>
            <person name="Ransome R.D."/>
            <person name="Dechmann D.K.N."/>
            <person name="Locatelli A.G."/>
            <person name="Puechmaille S.J."/>
            <person name="Fedrigo O."/>
            <person name="Jarvis E.D."/>
            <person name="Hiller M."/>
            <person name="Vernes S.C."/>
            <person name="Myers E.W."/>
            <person name="Teeling E.C."/>
        </authorList>
    </citation>
    <scope>NUCLEOTIDE SEQUENCE [LARGE SCALE GENOMIC DNA]</scope>
    <source>
        <strain evidence="2">Bat1K_MPI-CBG_1</strain>
    </source>
</reference>
<accession>A0A834DAX8</accession>
<sequence length="144" mass="14729">MTTGKACPPRRAWGHRTPIGHGHSQTPGPPHWPPSARPGGPKWTTPGEPACASDRRIGGGGSQHTCESRPGALRAAASRPPAGTSELRCRSGKTVGNGSRPRLPGPSGPPGPAPCPGQTGCWARGLSGPWPDSPAGTHFLTPHL</sequence>
<name>A0A834DAX8_9CHIR</name>
<dbReference type="AlphaFoldDB" id="A0A834DAX8"/>
<comment type="caution">
    <text evidence="2">The sequence shown here is derived from an EMBL/GenBank/DDBJ whole genome shotgun (WGS) entry which is preliminary data.</text>
</comment>
<evidence type="ECO:0000256" key="1">
    <source>
        <dbReference type="SAM" id="MobiDB-lite"/>
    </source>
</evidence>
<feature type="compositionally biased region" description="Pro residues" evidence="1">
    <location>
        <begin position="103"/>
        <end position="115"/>
    </location>
</feature>
<dbReference type="EMBL" id="JABVXQ010000016">
    <property type="protein sequence ID" value="KAF6073504.1"/>
    <property type="molecule type" value="Genomic_DNA"/>
</dbReference>
<gene>
    <name evidence="2" type="ORF">HJG60_009625</name>
</gene>
<dbReference type="Proteomes" id="UP000664940">
    <property type="component" value="Unassembled WGS sequence"/>
</dbReference>
<organism evidence="2 3">
    <name type="scientific">Phyllostomus discolor</name>
    <name type="common">pale spear-nosed bat</name>
    <dbReference type="NCBI Taxonomy" id="89673"/>
    <lineage>
        <taxon>Eukaryota</taxon>
        <taxon>Metazoa</taxon>
        <taxon>Chordata</taxon>
        <taxon>Craniata</taxon>
        <taxon>Vertebrata</taxon>
        <taxon>Euteleostomi</taxon>
        <taxon>Mammalia</taxon>
        <taxon>Eutheria</taxon>
        <taxon>Laurasiatheria</taxon>
        <taxon>Chiroptera</taxon>
        <taxon>Yangochiroptera</taxon>
        <taxon>Phyllostomidae</taxon>
        <taxon>Phyllostominae</taxon>
        <taxon>Phyllostomus</taxon>
    </lineage>
</organism>
<evidence type="ECO:0000313" key="2">
    <source>
        <dbReference type="EMBL" id="KAF6073504.1"/>
    </source>
</evidence>
<feature type="region of interest" description="Disordered" evidence="1">
    <location>
        <begin position="1"/>
        <end position="144"/>
    </location>
</feature>
<proteinExistence type="predicted"/>
<evidence type="ECO:0000313" key="3">
    <source>
        <dbReference type="Proteomes" id="UP000664940"/>
    </source>
</evidence>